<comment type="subcellular location">
    <subcellularLocation>
        <location evidence="2">Nucleus</location>
    </subcellularLocation>
</comment>
<proteinExistence type="inferred from homology"/>
<name>A0A1R2AXL9_9CILI</name>
<organism evidence="19 20">
    <name type="scientific">Stentor coeruleus</name>
    <dbReference type="NCBI Taxonomy" id="5963"/>
    <lineage>
        <taxon>Eukaryota</taxon>
        <taxon>Sar</taxon>
        <taxon>Alveolata</taxon>
        <taxon>Ciliophora</taxon>
        <taxon>Postciliodesmatophora</taxon>
        <taxon>Heterotrichea</taxon>
        <taxon>Heterotrichida</taxon>
        <taxon>Stentoridae</taxon>
        <taxon>Stentor</taxon>
    </lineage>
</organism>
<dbReference type="Pfam" id="PF00867">
    <property type="entry name" value="XPG_I"/>
    <property type="match status" value="1"/>
</dbReference>
<accession>A0A1R2AXL9</accession>
<dbReference type="InterPro" id="IPR029060">
    <property type="entry name" value="PIN-like_dom_sf"/>
</dbReference>
<evidence type="ECO:0000256" key="3">
    <source>
        <dbReference type="ARBA" id="ARBA00010563"/>
    </source>
</evidence>
<dbReference type="PROSITE" id="PS00842">
    <property type="entry name" value="XPG_2"/>
    <property type="match status" value="1"/>
</dbReference>
<keyword evidence="4" id="KW-0597">Phosphoprotein</keyword>
<dbReference type="CDD" id="cd09857">
    <property type="entry name" value="PIN_EXO1"/>
    <property type="match status" value="1"/>
</dbReference>
<evidence type="ECO:0000256" key="10">
    <source>
        <dbReference type="ARBA" id="ARBA00022842"/>
    </source>
</evidence>
<dbReference type="SMART" id="SM00279">
    <property type="entry name" value="HhH2"/>
    <property type="match status" value="1"/>
</dbReference>
<dbReference type="InterPro" id="IPR044752">
    <property type="entry name" value="PIN-like_EXO1"/>
</dbReference>
<dbReference type="GO" id="GO:0006281">
    <property type="term" value="P:DNA repair"/>
    <property type="evidence" value="ECO:0007669"/>
    <property type="project" value="UniProtKB-KW"/>
</dbReference>
<keyword evidence="8" id="KW-0378">Hydrolase</keyword>
<sequence length="461" mass="53053">MGIQGLLQFIKPLLKEKHISEYQGERLAVDSYCWLHKAVYSCGRDLATGKPTRSYLLIRHINYVVKKAVDLKNMGIQLVMVFDGAPMPCKENTEEERRQTRSESLKKAEELEKLGNIKEAERYYTRAVDVTPSLAKEVIEELQKYNIECIVAPYEADAQLAYLCKIGYVSGVISEDSDLIVFQSTKVLYKLENNGYVKELKLDDLWNHPNYNMKKWTHDQFVLMCVLAGCDYLKSVKSIGLKTAYKYVSQHGELRQIISKLKRDIGKVPIDYEEQFLKALYSFKYHKVFCPLKGQMVNLNPIPEDIEMTDLSFLGETLSQDVILGIARGRLNPFTKQPFCEQNLKRKIDEIFQPLSKPSGIKKVKVEEEIKSLAQQIRFERKTQRSKYFDKGEGPQDGNTENPQEDFIDKKPFPIIAEILNPFKPPFANQNAIEKTGPLDFLQNLSFRKISLTTIFSESTN</sequence>
<dbReference type="PRINTS" id="PR00853">
    <property type="entry name" value="XPGRADSUPER"/>
</dbReference>
<comment type="cofactor">
    <cofactor evidence="1">
        <name>Mg(2+)</name>
        <dbReference type="ChEBI" id="CHEBI:18420"/>
    </cofactor>
</comment>
<feature type="region of interest" description="Disordered" evidence="16">
    <location>
        <begin position="384"/>
        <end position="407"/>
    </location>
</feature>
<dbReference type="GO" id="GO:0017108">
    <property type="term" value="F:5'-flap endonuclease activity"/>
    <property type="evidence" value="ECO:0007669"/>
    <property type="project" value="TreeGrafter"/>
</dbReference>
<dbReference type="SUPFAM" id="SSF88723">
    <property type="entry name" value="PIN domain-like"/>
    <property type="match status" value="1"/>
</dbReference>
<evidence type="ECO:0000259" key="17">
    <source>
        <dbReference type="SMART" id="SM00484"/>
    </source>
</evidence>
<evidence type="ECO:0000256" key="11">
    <source>
        <dbReference type="ARBA" id="ARBA00022881"/>
    </source>
</evidence>
<evidence type="ECO:0000256" key="7">
    <source>
        <dbReference type="ARBA" id="ARBA00022763"/>
    </source>
</evidence>
<dbReference type="GO" id="GO:0003677">
    <property type="term" value="F:DNA binding"/>
    <property type="evidence" value="ECO:0007669"/>
    <property type="project" value="UniProtKB-KW"/>
</dbReference>
<evidence type="ECO:0000256" key="6">
    <source>
        <dbReference type="ARBA" id="ARBA00022723"/>
    </source>
</evidence>
<evidence type="ECO:0000256" key="8">
    <source>
        <dbReference type="ARBA" id="ARBA00022801"/>
    </source>
</evidence>
<dbReference type="OrthoDB" id="26491at2759"/>
<keyword evidence="14" id="KW-0234">DNA repair</keyword>
<dbReference type="Gene3D" id="1.10.150.20">
    <property type="entry name" value="5' to 3' exonuclease, C-terminal subdomain"/>
    <property type="match status" value="1"/>
</dbReference>
<evidence type="ECO:0000256" key="13">
    <source>
        <dbReference type="ARBA" id="ARBA00023128"/>
    </source>
</evidence>
<evidence type="ECO:0000256" key="1">
    <source>
        <dbReference type="ARBA" id="ARBA00001946"/>
    </source>
</evidence>
<dbReference type="InterPro" id="IPR006085">
    <property type="entry name" value="XPG_DNA_repair_N"/>
</dbReference>
<dbReference type="InterPro" id="IPR036279">
    <property type="entry name" value="5-3_exonuclease_C_sf"/>
</dbReference>
<dbReference type="Pfam" id="PF00752">
    <property type="entry name" value="XPG_N"/>
    <property type="match status" value="1"/>
</dbReference>
<evidence type="ECO:0000313" key="19">
    <source>
        <dbReference type="EMBL" id="OMJ69283.1"/>
    </source>
</evidence>
<gene>
    <name evidence="19" type="ORF">SteCoe_33040</name>
</gene>
<dbReference type="InterPro" id="IPR006084">
    <property type="entry name" value="XPG/Rad2"/>
</dbReference>
<evidence type="ECO:0000256" key="4">
    <source>
        <dbReference type="ARBA" id="ARBA00022553"/>
    </source>
</evidence>
<keyword evidence="12" id="KW-0238">DNA-binding</keyword>
<dbReference type="FunFam" id="3.40.50.1010:FF:000002">
    <property type="entry name" value="Exonuclease 1, putative"/>
    <property type="match status" value="1"/>
</dbReference>
<dbReference type="EMBL" id="MPUH01001217">
    <property type="protein sequence ID" value="OMJ69283.1"/>
    <property type="molecule type" value="Genomic_DNA"/>
</dbReference>
<comment type="caution">
    <text evidence="19">The sequence shown here is derived from an EMBL/GenBank/DDBJ whole genome shotgun (WGS) entry which is preliminary data.</text>
</comment>
<keyword evidence="7" id="KW-0227">DNA damage</keyword>
<dbReference type="SMART" id="SM00485">
    <property type="entry name" value="XPGN"/>
    <property type="match status" value="1"/>
</dbReference>
<keyword evidence="10" id="KW-0460">Magnesium</keyword>
<dbReference type="SMART" id="SM00484">
    <property type="entry name" value="XPGI"/>
    <property type="match status" value="1"/>
</dbReference>
<evidence type="ECO:0000256" key="14">
    <source>
        <dbReference type="ARBA" id="ARBA00023204"/>
    </source>
</evidence>
<evidence type="ECO:0000313" key="20">
    <source>
        <dbReference type="Proteomes" id="UP000187209"/>
    </source>
</evidence>
<keyword evidence="5" id="KW-0540">Nuclease</keyword>
<dbReference type="InterPro" id="IPR019974">
    <property type="entry name" value="XPG_CS"/>
</dbReference>
<dbReference type="Gene3D" id="3.40.50.1010">
    <property type="entry name" value="5'-nuclease"/>
    <property type="match status" value="1"/>
</dbReference>
<dbReference type="PANTHER" id="PTHR11081">
    <property type="entry name" value="FLAP ENDONUCLEASE FAMILY MEMBER"/>
    <property type="match status" value="1"/>
</dbReference>
<dbReference type="SUPFAM" id="SSF47807">
    <property type="entry name" value="5' to 3' exonuclease, C-terminal subdomain"/>
    <property type="match status" value="1"/>
</dbReference>
<keyword evidence="9" id="KW-0269">Exonuclease</keyword>
<keyword evidence="13" id="KW-0496">Mitochondrion</keyword>
<dbReference type="FunFam" id="1.10.150.20:FF:000011">
    <property type="entry name" value="exonuclease 1"/>
    <property type="match status" value="1"/>
</dbReference>
<feature type="domain" description="XPG-I" evidence="17">
    <location>
        <begin position="143"/>
        <end position="211"/>
    </location>
</feature>
<evidence type="ECO:0000259" key="18">
    <source>
        <dbReference type="SMART" id="SM00485"/>
    </source>
</evidence>
<dbReference type="PANTHER" id="PTHR11081:SF65">
    <property type="entry name" value="DNA DAMAGE-INDUCIBLE PROTEIN DIN7-RELATED"/>
    <property type="match status" value="1"/>
</dbReference>
<dbReference type="GO" id="GO:0046872">
    <property type="term" value="F:metal ion binding"/>
    <property type="evidence" value="ECO:0007669"/>
    <property type="project" value="UniProtKB-KW"/>
</dbReference>
<keyword evidence="11" id="KW-0267">Excision nuclease</keyword>
<keyword evidence="20" id="KW-1185">Reference proteome</keyword>
<dbReference type="InterPro" id="IPR006086">
    <property type="entry name" value="XPG-I_dom"/>
</dbReference>
<feature type="compositionally biased region" description="Basic and acidic residues" evidence="16">
    <location>
        <begin position="384"/>
        <end position="394"/>
    </location>
</feature>
<dbReference type="Proteomes" id="UP000187209">
    <property type="component" value="Unassembled WGS sequence"/>
</dbReference>
<evidence type="ECO:0000256" key="5">
    <source>
        <dbReference type="ARBA" id="ARBA00022722"/>
    </source>
</evidence>
<evidence type="ECO:0000256" key="9">
    <source>
        <dbReference type="ARBA" id="ARBA00022839"/>
    </source>
</evidence>
<dbReference type="AlphaFoldDB" id="A0A1R2AXL9"/>
<feature type="domain" description="XPG N-terminal" evidence="18">
    <location>
        <begin position="1"/>
        <end position="104"/>
    </location>
</feature>
<dbReference type="InterPro" id="IPR008918">
    <property type="entry name" value="HhH2"/>
</dbReference>
<dbReference type="GO" id="GO:0035312">
    <property type="term" value="F:5'-3' DNA exonuclease activity"/>
    <property type="evidence" value="ECO:0007669"/>
    <property type="project" value="InterPro"/>
</dbReference>
<evidence type="ECO:0000256" key="16">
    <source>
        <dbReference type="SAM" id="MobiDB-lite"/>
    </source>
</evidence>
<evidence type="ECO:0000256" key="15">
    <source>
        <dbReference type="ARBA" id="ARBA00023242"/>
    </source>
</evidence>
<reference evidence="19 20" key="1">
    <citation type="submission" date="2016-11" db="EMBL/GenBank/DDBJ databases">
        <title>The macronuclear genome of Stentor coeruleus: a giant cell with tiny introns.</title>
        <authorList>
            <person name="Slabodnick M."/>
            <person name="Ruby J.G."/>
            <person name="Reiff S.B."/>
            <person name="Swart E.C."/>
            <person name="Gosai S."/>
            <person name="Prabakaran S."/>
            <person name="Witkowska E."/>
            <person name="Larue G.E."/>
            <person name="Fisher S."/>
            <person name="Freeman R.M."/>
            <person name="Gunawardena J."/>
            <person name="Chu W."/>
            <person name="Stover N.A."/>
            <person name="Gregory B.D."/>
            <person name="Nowacki M."/>
            <person name="Derisi J."/>
            <person name="Roy S.W."/>
            <person name="Marshall W.F."/>
            <person name="Sood P."/>
        </authorList>
    </citation>
    <scope>NUCLEOTIDE SEQUENCE [LARGE SCALE GENOMIC DNA]</scope>
    <source>
        <strain evidence="19">WM001</strain>
    </source>
</reference>
<protein>
    <submittedName>
        <fullName evidence="19">Uncharacterized protein</fullName>
    </submittedName>
</protein>
<comment type="similarity">
    <text evidence="3">Belongs to the XPG/RAD2 endonuclease family. EXO1 subfamily.</text>
</comment>
<keyword evidence="15" id="KW-0539">Nucleus</keyword>
<keyword evidence="6" id="KW-0479">Metal-binding</keyword>
<evidence type="ECO:0000256" key="12">
    <source>
        <dbReference type="ARBA" id="ARBA00023125"/>
    </source>
</evidence>
<dbReference type="InterPro" id="IPR037315">
    <property type="entry name" value="EXO1_H3TH"/>
</dbReference>
<dbReference type="GO" id="GO:0005634">
    <property type="term" value="C:nucleus"/>
    <property type="evidence" value="ECO:0007669"/>
    <property type="project" value="UniProtKB-SubCell"/>
</dbReference>
<evidence type="ECO:0000256" key="2">
    <source>
        <dbReference type="ARBA" id="ARBA00004123"/>
    </source>
</evidence>
<dbReference type="CDD" id="cd09908">
    <property type="entry name" value="H3TH_EXO1"/>
    <property type="match status" value="1"/>
</dbReference>